<evidence type="ECO:0000313" key="1">
    <source>
        <dbReference type="EMBL" id="CAG8838882.1"/>
    </source>
</evidence>
<protein>
    <submittedName>
        <fullName evidence="1">16357_t:CDS:1</fullName>
    </submittedName>
</protein>
<reference evidence="1" key="1">
    <citation type="submission" date="2021-06" db="EMBL/GenBank/DDBJ databases">
        <authorList>
            <person name="Kallberg Y."/>
            <person name="Tangrot J."/>
            <person name="Rosling A."/>
        </authorList>
    </citation>
    <scope>NUCLEOTIDE SEQUENCE</scope>
    <source>
        <strain evidence="1">MA461A</strain>
    </source>
</reference>
<evidence type="ECO:0000313" key="2">
    <source>
        <dbReference type="Proteomes" id="UP000789920"/>
    </source>
</evidence>
<dbReference type="Proteomes" id="UP000789920">
    <property type="component" value="Unassembled WGS sequence"/>
</dbReference>
<comment type="caution">
    <text evidence="1">The sequence shown here is derived from an EMBL/GenBank/DDBJ whole genome shotgun (WGS) entry which is preliminary data.</text>
</comment>
<dbReference type="EMBL" id="CAJVQC010121960">
    <property type="protein sequence ID" value="CAG8838882.1"/>
    <property type="molecule type" value="Genomic_DNA"/>
</dbReference>
<name>A0ACA9SHX3_9GLOM</name>
<feature type="non-terminal residue" evidence="1">
    <location>
        <position position="1"/>
    </location>
</feature>
<organism evidence="1 2">
    <name type="scientific">Racocetra persica</name>
    <dbReference type="NCBI Taxonomy" id="160502"/>
    <lineage>
        <taxon>Eukaryota</taxon>
        <taxon>Fungi</taxon>
        <taxon>Fungi incertae sedis</taxon>
        <taxon>Mucoromycota</taxon>
        <taxon>Glomeromycotina</taxon>
        <taxon>Glomeromycetes</taxon>
        <taxon>Diversisporales</taxon>
        <taxon>Gigasporaceae</taxon>
        <taxon>Racocetra</taxon>
    </lineage>
</organism>
<keyword evidence="2" id="KW-1185">Reference proteome</keyword>
<accession>A0ACA9SHX3</accession>
<sequence>PIRVSEEVIEELKKRNWQPENVRLYRRSTFHTWLQMIKREMKLDKNMELAPHSLRRAFATYNAVNGVPLPIIQRLLGHSKISTTAIYVKDAELANLAK</sequence>
<gene>
    <name evidence="1" type="ORF">RPERSI_LOCUS30838</name>
</gene>
<feature type="non-terminal residue" evidence="1">
    <location>
        <position position="98"/>
    </location>
</feature>
<proteinExistence type="predicted"/>